<keyword evidence="9" id="KW-0732">Signal</keyword>
<evidence type="ECO:0000256" key="9">
    <source>
        <dbReference type="SAM" id="SignalP"/>
    </source>
</evidence>
<dbReference type="EMBL" id="CP000471">
    <property type="protein sequence ID" value="ABK44645.1"/>
    <property type="molecule type" value="Genomic_DNA"/>
</dbReference>
<dbReference type="eggNOG" id="COG0612">
    <property type="taxonomic scope" value="Bacteria"/>
</dbReference>
<evidence type="ECO:0000256" key="3">
    <source>
        <dbReference type="ARBA" id="ARBA00022670"/>
    </source>
</evidence>
<dbReference type="InterPro" id="IPR001431">
    <property type="entry name" value="Pept_M16_Zn_BS"/>
</dbReference>
<feature type="signal peptide" evidence="9">
    <location>
        <begin position="1"/>
        <end position="20"/>
    </location>
</feature>
<evidence type="ECO:0000256" key="1">
    <source>
        <dbReference type="ARBA" id="ARBA00001947"/>
    </source>
</evidence>
<name>A0L9K2_MAGMM</name>
<dbReference type="KEGG" id="mgm:Mmc1_2144"/>
<keyword evidence="4" id="KW-0479">Metal-binding</keyword>
<sequence length="453" mass="50866" precursor="true">MGLVRVFWLMLGLFVQVAMAAETLPEHQSYTLDNGLQVVVIREGRAPLVVTQVWYRVGSYDEQEGITGISHMLEHMMFQGTERVAPGQYSKQIARLGGHDNAATSQDYTFYYSTLAKEHLATALQLEADRMRNLVLTEAEFQQENKVVQEERRMRVENSPQARIQEQYGKILYGQHPYSHPVIGWMSDVQGLNVAKLKGWYQRYYAPNNATLVVAGDVDFEHTRQLVLRYFGPLQADASVQPPVVAPWQPHTQRQVLNYSDAQVRRATWMASWLVPHNGGGADQRESYALKLAVQLLDGGISNRLQRLTQSAGGLVNAGASYSMFGRGPASFSLYAMPQKGVSMKQVEAMMMTEITRLATQPASPDELRKVKNGLLASQIYARDSVQGIANVVGRLNALGLEWQSYYRDFEARVEQVTPEEIQQVVQRYLQPQQALIGTLTPALEETAQENQG</sequence>
<dbReference type="GO" id="GO:0004222">
    <property type="term" value="F:metalloendopeptidase activity"/>
    <property type="evidence" value="ECO:0007669"/>
    <property type="project" value="InterPro"/>
</dbReference>
<evidence type="ECO:0000259" key="11">
    <source>
        <dbReference type="Pfam" id="PF05193"/>
    </source>
</evidence>
<dbReference type="GO" id="GO:0006508">
    <property type="term" value="P:proteolysis"/>
    <property type="evidence" value="ECO:0007669"/>
    <property type="project" value="UniProtKB-KW"/>
</dbReference>
<dbReference type="AlphaFoldDB" id="A0L9K2"/>
<feature type="domain" description="Peptidase M16 C-terminal" evidence="11">
    <location>
        <begin position="192"/>
        <end position="375"/>
    </location>
</feature>
<dbReference type="SUPFAM" id="SSF63411">
    <property type="entry name" value="LuxS/MPP-like metallohydrolase"/>
    <property type="match status" value="2"/>
</dbReference>
<comment type="similarity">
    <text evidence="2 8">Belongs to the peptidase M16 family.</text>
</comment>
<dbReference type="HOGENOM" id="CLU_009902_1_0_5"/>
<dbReference type="Proteomes" id="UP000002586">
    <property type="component" value="Chromosome"/>
</dbReference>
<keyword evidence="5" id="KW-0378">Hydrolase</keyword>
<feature type="chain" id="PRO_5002625999" evidence="9">
    <location>
        <begin position="21"/>
        <end position="453"/>
    </location>
</feature>
<dbReference type="PANTHER" id="PTHR43690:SF17">
    <property type="entry name" value="PROTEIN YHJJ"/>
    <property type="match status" value="1"/>
</dbReference>
<evidence type="ECO:0000256" key="8">
    <source>
        <dbReference type="RuleBase" id="RU004447"/>
    </source>
</evidence>
<dbReference type="Pfam" id="PF00675">
    <property type="entry name" value="Peptidase_M16"/>
    <property type="match status" value="1"/>
</dbReference>
<evidence type="ECO:0000259" key="10">
    <source>
        <dbReference type="Pfam" id="PF00675"/>
    </source>
</evidence>
<dbReference type="InterPro" id="IPR011249">
    <property type="entry name" value="Metalloenz_LuxS/M16"/>
</dbReference>
<dbReference type="InterPro" id="IPR007863">
    <property type="entry name" value="Peptidase_M16_C"/>
</dbReference>
<evidence type="ECO:0000256" key="5">
    <source>
        <dbReference type="ARBA" id="ARBA00022801"/>
    </source>
</evidence>
<dbReference type="InterPro" id="IPR011765">
    <property type="entry name" value="Pept_M16_N"/>
</dbReference>
<dbReference type="Gene3D" id="3.30.830.10">
    <property type="entry name" value="Metalloenzyme, LuxS/M16 peptidase-like"/>
    <property type="match status" value="2"/>
</dbReference>
<keyword evidence="7" id="KW-0482">Metalloprotease</keyword>
<dbReference type="OrthoDB" id="9811314at2"/>
<protein>
    <submittedName>
        <fullName evidence="12">Peptidase M16 domain protein</fullName>
    </submittedName>
</protein>
<organism evidence="12 13">
    <name type="scientific">Magnetococcus marinus (strain ATCC BAA-1437 / JCM 17883 / MC-1)</name>
    <dbReference type="NCBI Taxonomy" id="156889"/>
    <lineage>
        <taxon>Bacteria</taxon>
        <taxon>Pseudomonadati</taxon>
        <taxon>Pseudomonadota</taxon>
        <taxon>Magnetococcia</taxon>
        <taxon>Magnetococcales</taxon>
        <taxon>Magnetococcaceae</taxon>
        <taxon>Magnetococcus</taxon>
    </lineage>
</organism>
<evidence type="ECO:0000313" key="12">
    <source>
        <dbReference type="EMBL" id="ABK44645.1"/>
    </source>
</evidence>
<accession>A0L9K2</accession>
<evidence type="ECO:0000313" key="13">
    <source>
        <dbReference type="Proteomes" id="UP000002586"/>
    </source>
</evidence>
<dbReference type="GO" id="GO:0046872">
    <property type="term" value="F:metal ion binding"/>
    <property type="evidence" value="ECO:0007669"/>
    <property type="project" value="UniProtKB-KW"/>
</dbReference>
<reference evidence="12 13" key="2">
    <citation type="journal article" date="2012" name="Int. J. Syst. Evol. Microbiol.">
        <title>Magnetococcus marinus gen. nov., sp. nov., a marine, magnetotactic bacterium that represents a novel lineage (Magnetococcaceae fam. nov.; Magnetococcales ord. nov.) at the base of the Alphaproteobacteria.</title>
        <authorList>
            <person name="Bazylinski D.A."/>
            <person name="Williams T.J."/>
            <person name="Lefevre C.T."/>
            <person name="Berg R.J."/>
            <person name="Zhang C.L."/>
            <person name="Bowser S.S."/>
            <person name="Dean A.J."/>
            <person name="Beveridge T.J."/>
        </authorList>
    </citation>
    <scope>NUCLEOTIDE SEQUENCE [LARGE SCALE GENOMIC DNA]</scope>
    <source>
        <strain evidence="13">ATCC BAA-1437 / JCM 17883 / MC-1</strain>
    </source>
</reference>
<evidence type="ECO:0000256" key="2">
    <source>
        <dbReference type="ARBA" id="ARBA00007261"/>
    </source>
</evidence>
<reference evidence="13" key="1">
    <citation type="journal article" date="2009" name="Appl. Environ. Microbiol.">
        <title>Complete genome sequence of the chemolithoautotrophic marine magnetotactic coccus strain MC-1.</title>
        <authorList>
            <person name="Schubbe S."/>
            <person name="Williams T.J."/>
            <person name="Xie G."/>
            <person name="Kiss H.E."/>
            <person name="Brettin T.S."/>
            <person name="Martinez D."/>
            <person name="Ross C.A."/>
            <person name="Schuler D."/>
            <person name="Cox B.L."/>
            <person name="Nealson K.H."/>
            <person name="Bazylinski D.A."/>
        </authorList>
    </citation>
    <scope>NUCLEOTIDE SEQUENCE [LARGE SCALE GENOMIC DNA]</scope>
    <source>
        <strain evidence="13">ATCC BAA-1437 / JCM 17883 / MC-1</strain>
    </source>
</reference>
<evidence type="ECO:0000256" key="7">
    <source>
        <dbReference type="ARBA" id="ARBA00023049"/>
    </source>
</evidence>
<dbReference type="STRING" id="156889.Mmc1_2144"/>
<keyword evidence="13" id="KW-1185">Reference proteome</keyword>
<keyword evidence="6" id="KW-0862">Zinc</keyword>
<dbReference type="PANTHER" id="PTHR43690">
    <property type="entry name" value="NARDILYSIN"/>
    <property type="match status" value="1"/>
</dbReference>
<dbReference type="Pfam" id="PF05193">
    <property type="entry name" value="Peptidase_M16_C"/>
    <property type="match status" value="1"/>
</dbReference>
<gene>
    <name evidence="12" type="ordered locus">Mmc1_2144</name>
</gene>
<dbReference type="InterPro" id="IPR050626">
    <property type="entry name" value="Peptidase_M16"/>
</dbReference>
<proteinExistence type="inferred from homology"/>
<dbReference type="RefSeq" id="WP_011713773.1">
    <property type="nucleotide sequence ID" value="NC_008576.1"/>
</dbReference>
<dbReference type="MEROPS" id="M16.019"/>
<dbReference type="PROSITE" id="PS00143">
    <property type="entry name" value="INSULINASE"/>
    <property type="match status" value="1"/>
</dbReference>
<evidence type="ECO:0000256" key="6">
    <source>
        <dbReference type="ARBA" id="ARBA00022833"/>
    </source>
</evidence>
<comment type="cofactor">
    <cofactor evidence="1">
        <name>Zn(2+)</name>
        <dbReference type="ChEBI" id="CHEBI:29105"/>
    </cofactor>
</comment>
<keyword evidence="3" id="KW-0645">Protease</keyword>
<evidence type="ECO:0000256" key="4">
    <source>
        <dbReference type="ARBA" id="ARBA00022723"/>
    </source>
</evidence>
<feature type="domain" description="Peptidase M16 N-terminal" evidence="10">
    <location>
        <begin position="42"/>
        <end position="183"/>
    </location>
</feature>